<evidence type="ECO:0000313" key="1">
    <source>
        <dbReference type="EMBL" id="VEL09419.1"/>
    </source>
</evidence>
<protein>
    <submittedName>
        <fullName evidence="1">Uncharacterized protein</fullName>
    </submittedName>
</protein>
<gene>
    <name evidence="1" type="ORF">PXEA_LOCUS2859</name>
</gene>
<evidence type="ECO:0000313" key="2">
    <source>
        <dbReference type="Proteomes" id="UP000784294"/>
    </source>
</evidence>
<accession>A0A3S4ZQH4</accession>
<keyword evidence="2" id="KW-1185">Reference proteome</keyword>
<proteinExistence type="predicted"/>
<organism evidence="1 2">
    <name type="scientific">Protopolystoma xenopodis</name>
    <dbReference type="NCBI Taxonomy" id="117903"/>
    <lineage>
        <taxon>Eukaryota</taxon>
        <taxon>Metazoa</taxon>
        <taxon>Spiralia</taxon>
        <taxon>Lophotrochozoa</taxon>
        <taxon>Platyhelminthes</taxon>
        <taxon>Monogenea</taxon>
        <taxon>Polyopisthocotylea</taxon>
        <taxon>Polystomatidea</taxon>
        <taxon>Polystomatidae</taxon>
        <taxon>Protopolystoma</taxon>
    </lineage>
</organism>
<reference evidence="1" key="1">
    <citation type="submission" date="2018-11" db="EMBL/GenBank/DDBJ databases">
        <authorList>
            <consortium name="Pathogen Informatics"/>
        </authorList>
    </citation>
    <scope>NUCLEOTIDE SEQUENCE</scope>
</reference>
<name>A0A3S4ZQH4_9PLAT</name>
<dbReference type="AlphaFoldDB" id="A0A3S4ZQH4"/>
<dbReference type="Proteomes" id="UP000784294">
    <property type="component" value="Unassembled WGS sequence"/>
</dbReference>
<sequence length="89" mass="9915">MVVAIGRRVRDRLEVSSVRRGQTTLELYLEHSHSFNQSSCRARLCLDDMRTATFCPGSYSLQFGKATMAPHFSVASFGFSTLNGHFVLG</sequence>
<dbReference type="EMBL" id="CAAALY010006291">
    <property type="protein sequence ID" value="VEL09419.1"/>
    <property type="molecule type" value="Genomic_DNA"/>
</dbReference>
<comment type="caution">
    <text evidence="1">The sequence shown here is derived from an EMBL/GenBank/DDBJ whole genome shotgun (WGS) entry which is preliminary data.</text>
</comment>